<reference evidence="4" key="1">
    <citation type="submission" date="2025-05" db="UniProtKB">
        <authorList>
            <consortium name="RefSeq"/>
        </authorList>
    </citation>
    <scope>NUCLEOTIDE SEQUENCE [LARGE SCALE GENOMIC DNA]</scope>
</reference>
<keyword evidence="1" id="KW-1133">Transmembrane helix</keyword>
<reference evidence="5" key="2">
    <citation type="submission" date="2025-08" db="UniProtKB">
        <authorList>
            <consortium name="RefSeq"/>
        </authorList>
    </citation>
    <scope>IDENTIFICATION</scope>
    <source>
        <tissue evidence="5">Seedling</tissue>
    </source>
</reference>
<feature type="chain" id="PRO_5045432180" evidence="2">
    <location>
        <begin position="28"/>
        <end position="165"/>
    </location>
</feature>
<feature type="signal peptide" evidence="2">
    <location>
        <begin position="1"/>
        <end position="27"/>
    </location>
</feature>
<evidence type="ECO:0000313" key="4">
    <source>
        <dbReference type="Proteomes" id="UP001652623"/>
    </source>
</evidence>
<dbReference type="Pfam" id="PF02298">
    <property type="entry name" value="Cu_bind_like"/>
    <property type="match status" value="1"/>
</dbReference>
<dbReference type="GeneID" id="107428349"/>
<keyword evidence="2" id="KW-0732">Signal</keyword>
<accession>A0A6P4B6S0</accession>
<proteinExistence type="predicted"/>
<protein>
    <submittedName>
        <fullName evidence="5">Cucumber peeling cupredoxin</fullName>
    </submittedName>
</protein>
<organism evidence="4 5">
    <name type="scientific">Ziziphus jujuba</name>
    <name type="common">Chinese jujube</name>
    <name type="synonym">Ziziphus sativa</name>
    <dbReference type="NCBI Taxonomy" id="326968"/>
    <lineage>
        <taxon>Eukaryota</taxon>
        <taxon>Viridiplantae</taxon>
        <taxon>Streptophyta</taxon>
        <taxon>Embryophyta</taxon>
        <taxon>Tracheophyta</taxon>
        <taxon>Spermatophyta</taxon>
        <taxon>Magnoliopsida</taxon>
        <taxon>eudicotyledons</taxon>
        <taxon>Gunneridae</taxon>
        <taxon>Pentapetalae</taxon>
        <taxon>rosids</taxon>
        <taxon>fabids</taxon>
        <taxon>Rosales</taxon>
        <taxon>Rhamnaceae</taxon>
        <taxon>Paliureae</taxon>
        <taxon>Ziziphus</taxon>
    </lineage>
</organism>
<feature type="domain" description="Phytocyanin" evidence="3">
    <location>
        <begin position="28"/>
        <end position="127"/>
    </location>
</feature>
<dbReference type="RefSeq" id="XP_015894359.2">
    <property type="nucleotide sequence ID" value="XM_016038873.4"/>
</dbReference>
<dbReference type="GO" id="GO:0005886">
    <property type="term" value="C:plasma membrane"/>
    <property type="evidence" value="ECO:0007669"/>
    <property type="project" value="TreeGrafter"/>
</dbReference>
<name>A0A6P4B6S0_ZIZJJ</name>
<dbReference type="AlphaFoldDB" id="A0A6P4B6S0"/>
<dbReference type="Proteomes" id="UP001652623">
    <property type="component" value="Chromosome 1"/>
</dbReference>
<dbReference type="InterPro" id="IPR008972">
    <property type="entry name" value="Cupredoxin"/>
</dbReference>
<evidence type="ECO:0000259" key="3">
    <source>
        <dbReference type="PROSITE" id="PS51485"/>
    </source>
</evidence>
<evidence type="ECO:0000313" key="5">
    <source>
        <dbReference type="RefSeq" id="XP_015894359.2"/>
    </source>
</evidence>
<keyword evidence="1" id="KW-0472">Membrane</keyword>
<gene>
    <name evidence="5" type="primary">LOC107428349</name>
</gene>
<sequence length="165" mass="17424">MAKQMGLMGLGCFIFMMVALQINGASATTYVVGDSLGWTVPPNTSFYTEWSSSKTFHIGDKVLFNWTGNHNVAEVSSLAEYENCVNPGIVIGSPVTANLLENGSRFFICTVDDHCEAGQKVIITVGSPTNTSSTASPAPSPSSASSLSFGVIFTVLSSVVAYFFA</sequence>
<dbReference type="PROSITE" id="PS51485">
    <property type="entry name" value="PHYTOCYANIN"/>
    <property type="match status" value="1"/>
</dbReference>
<evidence type="ECO:0000256" key="2">
    <source>
        <dbReference type="SAM" id="SignalP"/>
    </source>
</evidence>
<dbReference type="PANTHER" id="PTHR33021:SF498">
    <property type="entry name" value="UMECYANIN-LIKE"/>
    <property type="match status" value="1"/>
</dbReference>
<dbReference type="Gene3D" id="2.60.40.420">
    <property type="entry name" value="Cupredoxins - blue copper proteins"/>
    <property type="match status" value="1"/>
</dbReference>
<evidence type="ECO:0000256" key="1">
    <source>
        <dbReference type="SAM" id="Phobius"/>
    </source>
</evidence>
<dbReference type="InParanoid" id="A0A6P4B6S0"/>
<dbReference type="InterPro" id="IPR003245">
    <property type="entry name" value="Phytocyanin_dom"/>
</dbReference>
<dbReference type="PANTHER" id="PTHR33021">
    <property type="entry name" value="BLUE COPPER PROTEIN"/>
    <property type="match status" value="1"/>
</dbReference>
<keyword evidence="1" id="KW-0812">Transmembrane</keyword>
<dbReference type="InterPro" id="IPR039391">
    <property type="entry name" value="Phytocyanin-like"/>
</dbReference>
<dbReference type="KEGG" id="zju:107428349"/>
<keyword evidence="4" id="KW-1185">Reference proteome</keyword>
<feature type="transmembrane region" description="Helical" evidence="1">
    <location>
        <begin position="146"/>
        <end position="164"/>
    </location>
</feature>
<dbReference type="GO" id="GO:0009055">
    <property type="term" value="F:electron transfer activity"/>
    <property type="evidence" value="ECO:0007669"/>
    <property type="project" value="InterPro"/>
</dbReference>
<dbReference type="SUPFAM" id="SSF49503">
    <property type="entry name" value="Cupredoxins"/>
    <property type="match status" value="1"/>
</dbReference>